<dbReference type="OrthoDB" id="2616284at2"/>
<dbReference type="InterPro" id="IPR013766">
    <property type="entry name" value="Thioredoxin_domain"/>
</dbReference>
<evidence type="ECO:0000256" key="7">
    <source>
        <dbReference type="PIRSR" id="PIRSR000077-4"/>
    </source>
</evidence>
<dbReference type="GO" id="GO:0005829">
    <property type="term" value="C:cytosol"/>
    <property type="evidence" value="ECO:0007669"/>
    <property type="project" value="TreeGrafter"/>
</dbReference>
<keyword evidence="3" id="KW-0249">Electron transport</keyword>
<dbReference type="PANTHER" id="PTHR45663">
    <property type="entry name" value="GEO12009P1"/>
    <property type="match status" value="1"/>
</dbReference>
<name>A0A3Q8X6Q1_9BACL</name>
<proteinExistence type="inferred from homology"/>
<dbReference type="InterPro" id="IPR005746">
    <property type="entry name" value="Thioredoxin"/>
</dbReference>
<dbReference type="InterPro" id="IPR036249">
    <property type="entry name" value="Thioredoxin-like_sf"/>
</dbReference>
<comment type="similarity">
    <text evidence="1 6">Belongs to the thioredoxin family.</text>
</comment>
<protein>
    <recommendedName>
        <fullName evidence="6">Thioredoxin</fullName>
    </recommendedName>
</protein>
<keyword evidence="5 7" id="KW-0676">Redox-active center</keyword>
<dbReference type="CDD" id="cd02947">
    <property type="entry name" value="TRX_family"/>
    <property type="match status" value="1"/>
</dbReference>
<evidence type="ECO:0000313" key="10">
    <source>
        <dbReference type="Proteomes" id="UP000272528"/>
    </source>
</evidence>
<evidence type="ECO:0000256" key="4">
    <source>
        <dbReference type="ARBA" id="ARBA00023157"/>
    </source>
</evidence>
<dbReference type="RefSeq" id="WP_126017431.1">
    <property type="nucleotide sequence ID" value="NZ_CP034437.1"/>
</dbReference>
<dbReference type="EMBL" id="CP034437">
    <property type="protein sequence ID" value="AZN41725.1"/>
    <property type="molecule type" value="Genomic_DNA"/>
</dbReference>
<dbReference type="PANTHER" id="PTHR45663:SF11">
    <property type="entry name" value="GEO12009P1"/>
    <property type="match status" value="1"/>
</dbReference>
<dbReference type="AlphaFoldDB" id="A0A3Q8X6Q1"/>
<dbReference type="KEGG" id="palb:EJC50_20140"/>
<accession>A0A3Q8X6Q1</accession>
<evidence type="ECO:0000256" key="1">
    <source>
        <dbReference type="ARBA" id="ARBA00008987"/>
    </source>
</evidence>
<feature type="disulfide bond" description="Redox-active" evidence="7">
    <location>
        <begin position="29"/>
        <end position="32"/>
    </location>
</feature>
<dbReference type="PROSITE" id="PS51352">
    <property type="entry name" value="THIOREDOXIN_2"/>
    <property type="match status" value="1"/>
</dbReference>
<dbReference type="SUPFAM" id="SSF52833">
    <property type="entry name" value="Thioredoxin-like"/>
    <property type="match status" value="1"/>
</dbReference>
<keyword evidence="2" id="KW-0813">Transport</keyword>
<feature type="domain" description="Thioredoxin" evidence="8">
    <location>
        <begin position="1"/>
        <end position="105"/>
    </location>
</feature>
<reference evidence="10" key="1">
    <citation type="submission" date="2018-12" db="EMBL/GenBank/DDBJ databases">
        <title>Genome sequence of Peanibacillus sp.</title>
        <authorList>
            <person name="Subramani G."/>
            <person name="Srinivasan S."/>
            <person name="Kim M.K."/>
        </authorList>
    </citation>
    <scope>NUCLEOTIDE SEQUENCE [LARGE SCALE GENOMIC DNA]</scope>
    <source>
        <strain evidence="10">18JY67-1</strain>
    </source>
</reference>
<evidence type="ECO:0000313" key="9">
    <source>
        <dbReference type="EMBL" id="AZN41725.1"/>
    </source>
</evidence>
<organism evidence="9 10">
    <name type="scientific">Paenibacillus albus</name>
    <dbReference type="NCBI Taxonomy" id="2495582"/>
    <lineage>
        <taxon>Bacteria</taxon>
        <taxon>Bacillati</taxon>
        <taxon>Bacillota</taxon>
        <taxon>Bacilli</taxon>
        <taxon>Bacillales</taxon>
        <taxon>Paenibacillaceae</taxon>
        <taxon>Paenibacillus</taxon>
    </lineage>
</organism>
<gene>
    <name evidence="9" type="ORF">EJC50_20140</name>
</gene>
<evidence type="ECO:0000259" key="8">
    <source>
        <dbReference type="PROSITE" id="PS51352"/>
    </source>
</evidence>
<dbReference type="Proteomes" id="UP000272528">
    <property type="component" value="Chromosome"/>
</dbReference>
<evidence type="ECO:0000256" key="2">
    <source>
        <dbReference type="ARBA" id="ARBA00022448"/>
    </source>
</evidence>
<dbReference type="GO" id="GO:0045454">
    <property type="term" value="P:cell redox homeostasis"/>
    <property type="evidence" value="ECO:0007669"/>
    <property type="project" value="TreeGrafter"/>
</dbReference>
<evidence type="ECO:0000256" key="6">
    <source>
        <dbReference type="PIRNR" id="PIRNR000077"/>
    </source>
</evidence>
<dbReference type="GO" id="GO:0015035">
    <property type="term" value="F:protein-disulfide reductase activity"/>
    <property type="evidence" value="ECO:0007669"/>
    <property type="project" value="InterPro"/>
</dbReference>
<dbReference type="Gene3D" id="3.40.30.10">
    <property type="entry name" value="Glutaredoxin"/>
    <property type="match status" value="1"/>
</dbReference>
<evidence type="ECO:0000256" key="3">
    <source>
        <dbReference type="ARBA" id="ARBA00022982"/>
    </source>
</evidence>
<dbReference type="Pfam" id="PF00085">
    <property type="entry name" value="Thioredoxin"/>
    <property type="match status" value="1"/>
</dbReference>
<keyword evidence="4 7" id="KW-1015">Disulfide bond</keyword>
<evidence type="ECO:0000256" key="5">
    <source>
        <dbReference type="ARBA" id="ARBA00023284"/>
    </source>
</evidence>
<keyword evidence="10" id="KW-1185">Reference proteome</keyword>
<dbReference type="PIRSF" id="PIRSF000077">
    <property type="entry name" value="Thioredoxin"/>
    <property type="match status" value="1"/>
</dbReference>
<sequence>MEVISLTKENFREQIDYGITLVSFFEPECDSCREQLSITEELAQELRHKATFVKVNIEQEADLSNEYGVKSAPTLLLFKDGFQVETLVGLQSKETLSQMILRYAAVGDTC</sequence>